<dbReference type="GO" id="GO:0002953">
    <property type="term" value="F:5'-deoxynucleotidase activity"/>
    <property type="evidence" value="ECO:0007669"/>
    <property type="project" value="UniProtKB-EC"/>
</dbReference>
<dbReference type="STRING" id="1122240.GCA_000620105_02655"/>
<accession>A0A2S0PBV0</accession>
<evidence type="ECO:0000256" key="7">
    <source>
        <dbReference type="ARBA" id="ARBA00022801"/>
    </source>
</evidence>
<feature type="domain" description="HD/PDEase" evidence="8">
    <location>
        <begin position="34"/>
        <end position="153"/>
    </location>
</feature>
<comment type="cofactor">
    <cofactor evidence="3">
        <name>Co(2+)</name>
        <dbReference type="ChEBI" id="CHEBI:48828"/>
    </cofactor>
</comment>
<dbReference type="InterPro" id="IPR003607">
    <property type="entry name" value="HD/PDEase_dom"/>
</dbReference>
<keyword evidence="7 9" id="KW-0378">Hydrolase</keyword>
<dbReference type="EMBL" id="CP028519">
    <property type="protein sequence ID" value="AVY94831.1"/>
    <property type="molecule type" value="Genomic_DNA"/>
</dbReference>
<dbReference type="GO" id="GO:0005737">
    <property type="term" value="C:cytoplasm"/>
    <property type="evidence" value="ECO:0007669"/>
    <property type="project" value="TreeGrafter"/>
</dbReference>
<evidence type="ECO:0000256" key="3">
    <source>
        <dbReference type="ARBA" id="ARBA00001941"/>
    </source>
</evidence>
<dbReference type="KEGG" id="maer:DAI18_12860"/>
<comment type="cofactor">
    <cofactor evidence="2">
        <name>Mn(2+)</name>
        <dbReference type="ChEBI" id="CHEBI:29035"/>
    </cofactor>
</comment>
<dbReference type="OrthoDB" id="9796032at2"/>
<evidence type="ECO:0000259" key="8">
    <source>
        <dbReference type="SMART" id="SM00471"/>
    </source>
</evidence>
<dbReference type="GO" id="GO:0046872">
    <property type="term" value="F:metal ion binding"/>
    <property type="evidence" value="ECO:0007669"/>
    <property type="project" value="UniProtKB-KW"/>
</dbReference>
<sequence length="198" mass="22198">MSDFSQLEQQFAFIIEIDRLKAVLRKNKPVTLDRYENTAEHSWQVALLALTLTRHATEPVDTDKVIRMLLLHDLAEIDTGDAILYGDNHHGAEREQAERAAVQRIFGLLPDAQAATFFDIWQEFEDQRTPEARFAHAMDRLMPVLLNLALGGQSWRENGVSKAQVLARAVSQVALGCPLAADWLRDKLDSADAAGFFG</sequence>
<keyword evidence="6" id="KW-0479">Metal-binding</keyword>
<dbReference type="AlphaFoldDB" id="A0A2S0PBV0"/>
<proteinExistence type="predicted"/>
<organism evidence="9 10">
    <name type="scientific">Microvirgula aerodenitrificans</name>
    <dbReference type="NCBI Taxonomy" id="57480"/>
    <lineage>
        <taxon>Bacteria</taxon>
        <taxon>Pseudomonadati</taxon>
        <taxon>Pseudomonadota</taxon>
        <taxon>Betaproteobacteria</taxon>
        <taxon>Neisseriales</taxon>
        <taxon>Aquaspirillaceae</taxon>
        <taxon>Microvirgula</taxon>
    </lineage>
</organism>
<evidence type="ECO:0000256" key="4">
    <source>
        <dbReference type="ARBA" id="ARBA00011738"/>
    </source>
</evidence>
<dbReference type="SUPFAM" id="SSF109604">
    <property type="entry name" value="HD-domain/PDEase-like"/>
    <property type="match status" value="1"/>
</dbReference>
<dbReference type="PANTHER" id="PTHR11845:SF13">
    <property type="entry name" value="5'-DEOXYNUCLEOTIDASE HDDC2"/>
    <property type="match status" value="1"/>
</dbReference>
<dbReference type="Gene3D" id="1.10.3210.10">
    <property type="entry name" value="Hypothetical protein af1432"/>
    <property type="match status" value="1"/>
</dbReference>
<dbReference type="SMART" id="SM00471">
    <property type="entry name" value="HDc"/>
    <property type="match status" value="1"/>
</dbReference>
<keyword evidence="10" id="KW-1185">Reference proteome</keyword>
<name>A0A2S0PBV0_9NEIS</name>
<evidence type="ECO:0000256" key="1">
    <source>
        <dbReference type="ARBA" id="ARBA00001638"/>
    </source>
</evidence>
<dbReference type="InterPro" id="IPR006674">
    <property type="entry name" value="HD_domain"/>
</dbReference>
<evidence type="ECO:0000256" key="5">
    <source>
        <dbReference type="ARBA" id="ARBA00012964"/>
    </source>
</evidence>
<dbReference type="EC" id="3.1.3.89" evidence="5"/>
<reference evidence="9 10" key="1">
    <citation type="submission" date="2018-04" db="EMBL/GenBank/DDBJ databases">
        <title>Denitrifier Microvirgula.</title>
        <authorList>
            <person name="Anderson E."/>
            <person name="Jang J."/>
            <person name="Ishii S."/>
        </authorList>
    </citation>
    <scope>NUCLEOTIDE SEQUENCE [LARGE SCALE GENOMIC DNA]</scope>
    <source>
        <strain evidence="9 10">BE2.4</strain>
    </source>
</reference>
<protein>
    <recommendedName>
        <fullName evidence="5">5'-deoxynucleotidase</fullName>
        <ecNumber evidence="5">3.1.3.89</ecNumber>
    </recommendedName>
</protein>
<gene>
    <name evidence="9" type="ORF">DAI18_12860</name>
</gene>
<comment type="subunit">
    <text evidence="4">Homodimer.</text>
</comment>
<evidence type="ECO:0000256" key="2">
    <source>
        <dbReference type="ARBA" id="ARBA00001936"/>
    </source>
</evidence>
<comment type="catalytic activity">
    <reaction evidence="1">
        <text>a 2'-deoxyribonucleoside 5'-phosphate + H2O = a 2'-deoxyribonucleoside + phosphate</text>
        <dbReference type="Rhea" id="RHEA:36167"/>
        <dbReference type="ChEBI" id="CHEBI:15377"/>
        <dbReference type="ChEBI" id="CHEBI:18274"/>
        <dbReference type="ChEBI" id="CHEBI:43474"/>
        <dbReference type="ChEBI" id="CHEBI:65317"/>
        <dbReference type="EC" id="3.1.3.89"/>
    </reaction>
</comment>
<dbReference type="InterPro" id="IPR039356">
    <property type="entry name" value="YfbR/HDDC2"/>
</dbReference>
<evidence type="ECO:0000313" key="9">
    <source>
        <dbReference type="EMBL" id="AVY94831.1"/>
    </source>
</evidence>
<dbReference type="Proteomes" id="UP000244173">
    <property type="component" value="Chromosome"/>
</dbReference>
<evidence type="ECO:0000256" key="6">
    <source>
        <dbReference type="ARBA" id="ARBA00022723"/>
    </source>
</evidence>
<dbReference type="Pfam" id="PF13023">
    <property type="entry name" value="HD_3"/>
    <property type="match status" value="1"/>
</dbReference>
<dbReference type="RefSeq" id="WP_107889622.1">
    <property type="nucleotide sequence ID" value="NZ_CP028519.1"/>
</dbReference>
<dbReference type="PANTHER" id="PTHR11845">
    <property type="entry name" value="5'-DEOXYNUCLEOTIDASE HDDC2"/>
    <property type="match status" value="1"/>
</dbReference>
<evidence type="ECO:0000313" key="10">
    <source>
        <dbReference type="Proteomes" id="UP000244173"/>
    </source>
</evidence>